<dbReference type="AlphaFoldDB" id="A0A9W6WLD6"/>
<feature type="region of interest" description="Disordered" evidence="1">
    <location>
        <begin position="109"/>
        <end position="148"/>
    </location>
</feature>
<proteinExistence type="predicted"/>
<dbReference type="EMBL" id="BSXN01006409">
    <property type="protein sequence ID" value="GME83972.1"/>
    <property type="molecule type" value="Genomic_DNA"/>
</dbReference>
<feature type="region of interest" description="Disordered" evidence="1">
    <location>
        <begin position="196"/>
        <end position="235"/>
    </location>
</feature>
<organism evidence="2 3">
    <name type="scientific">Candida boidinii</name>
    <name type="common">Yeast</name>
    <dbReference type="NCBI Taxonomy" id="5477"/>
    <lineage>
        <taxon>Eukaryota</taxon>
        <taxon>Fungi</taxon>
        <taxon>Dikarya</taxon>
        <taxon>Ascomycota</taxon>
        <taxon>Saccharomycotina</taxon>
        <taxon>Pichiomycetes</taxon>
        <taxon>Pichiales</taxon>
        <taxon>Pichiaceae</taxon>
        <taxon>Ogataea</taxon>
        <taxon>Ogataea/Candida clade</taxon>
    </lineage>
</organism>
<reference evidence="2" key="1">
    <citation type="submission" date="2023-04" db="EMBL/GenBank/DDBJ databases">
        <title>Candida boidinii NBRC 10035.</title>
        <authorList>
            <person name="Ichikawa N."/>
            <person name="Sato H."/>
            <person name="Tonouchi N."/>
        </authorList>
    </citation>
    <scope>NUCLEOTIDE SEQUENCE</scope>
    <source>
        <strain evidence="2">NBRC 10035</strain>
    </source>
</reference>
<feature type="compositionally biased region" description="Low complexity" evidence="1">
    <location>
        <begin position="25"/>
        <end position="61"/>
    </location>
</feature>
<comment type="caution">
    <text evidence="2">The sequence shown here is derived from an EMBL/GenBank/DDBJ whole genome shotgun (WGS) entry which is preliminary data.</text>
</comment>
<gene>
    <name evidence="2" type="ORF">Cboi02_000691900</name>
</gene>
<protein>
    <submittedName>
        <fullName evidence="2">Unnamed protein product</fullName>
    </submittedName>
</protein>
<evidence type="ECO:0000313" key="3">
    <source>
        <dbReference type="Proteomes" id="UP001165120"/>
    </source>
</evidence>
<dbReference type="Proteomes" id="UP001165120">
    <property type="component" value="Unassembled WGS sequence"/>
</dbReference>
<feature type="region of interest" description="Disordered" evidence="1">
    <location>
        <begin position="23"/>
        <end position="61"/>
    </location>
</feature>
<accession>A0A9W6WLD6</accession>
<sequence>MLHGSSNDHMFSRRPSEQLEPFLANNHSNNSVNNNINNNSNNNSNTSTNSNNNNPILRSRSNSYYFGRPRFPSLIGSTDLQNTDMESFFKRDSTTKAFLDQTQDLLDFDNQQSNSSRSNSNSYNNNPNNNSNTSTNSNNNNPILRSRSNSYYFGRPRFPSLIGSTDLQNTDMESFFKRDSTTKAFLDQTQDLLDFDNQQSNSSRSNSNSYNNNPNNNSNTSTNSNNNNPILRSRSNSYYFGRPRFPSLIGSTDLQNTDMESFFKRDSTTKAFLDQTQDLLDFDNQQTIITIQY</sequence>
<name>A0A9W6WLD6_CANBO</name>
<keyword evidence="3" id="KW-1185">Reference proteome</keyword>
<evidence type="ECO:0000256" key="1">
    <source>
        <dbReference type="SAM" id="MobiDB-lite"/>
    </source>
</evidence>
<evidence type="ECO:0000313" key="2">
    <source>
        <dbReference type="EMBL" id="GME83972.1"/>
    </source>
</evidence>